<keyword evidence="1" id="KW-1133">Transmembrane helix</keyword>
<dbReference type="PROSITE" id="PS51034">
    <property type="entry name" value="ZP_2"/>
    <property type="match status" value="1"/>
</dbReference>
<keyword evidence="1" id="KW-0472">Membrane</keyword>
<name>A0AAV5TLY6_9BILA</name>
<keyword evidence="4" id="KW-1185">Reference proteome</keyword>
<organism evidence="3 4">
    <name type="scientific">Pristionchus entomophagus</name>
    <dbReference type="NCBI Taxonomy" id="358040"/>
    <lineage>
        <taxon>Eukaryota</taxon>
        <taxon>Metazoa</taxon>
        <taxon>Ecdysozoa</taxon>
        <taxon>Nematoda</taxon>
        <taxon>Chromadorea</taxon>
        <taxon>Rhabditida</taxon>
        <taxon>Rhabditina</taxon>
        <taxon>Diplogasteromorpha</taxon>
        <taxon>Diplogasteroidea</taxon>
        <taxon>Neodiplogasteridae</taxon>
        <taxon>Pristionchus</taxon>
    </lineage>
</organism>
<feature type="domain" description="ZP" evidence="2">
    <location>
        <begin position="1"/>
        <end position="72"/>
    </location>
</feature>
<gene>
    <name evidence="3" type="ORF">PENTCL1PPCAC_17470</name>
</gene>
<evidence type="ECO:0000313" key="3">
    <source>
        <dbReference type="EMBL" id="GMS95295.1"/>
    </source>
</evidence>
<reference evidence="3" key="1">
    <citation type="submission" date="2023-10" db="EMBL/GenBank/DDBJ databases">
        <title>Genome assembly of Pristionchus species.</title>
        <authorList>
            <person name="Yoshida K."/>
            <person name="Sommer R.J."/>
        </authorList>
    </citation>
    <scope>NUCLEOTIDE SEQUENCE</scope>
    <source>
        <strain evidence="3">RS0144</strain>
    </source>
</reference>
<comment type="caution">
    <text evidence="3">The sequence shown here is derived from an EMBL/GenBank/DDBJ whole genome shotgun (WGS) entry which is preliminary data.</text>
</comment>
<sequence>RDKLQLMPLTDNSGCALSSSMTSFTPLSSSSFSSSFHPSSLSNLTSFFIQCSLRPCLDSQCSIHCDHPSSGHSSLLVSNRFFIVSSLHSDSHEDGRSMDSRLFLIPILLISSIISLSFSYFARSDIPSV</sequence>
<dbReference type="EMBL" id="BTSX01000004">
    <property type="protein sequence ID" value="GMS95295.1"/>
    <property type="molecule type" value="Genomic_DNA"/>
</dbReference>
<dbReference type="AlphaFoldDB" id="A0AAV5TLY6"/>
<dbReference type="InterPro" id="IPR001507">
    <property type="entry name" value="ZP_dom"/>
</dbReference>
<feature type="non-terminal residue" evidence="3">
    <location>
        <position position="129"/>
    </location>
</feature>
<evidence type="ECO:0000313" key="4">
    <source>
        <dbReference type="Proteomes" id="UP001432027"/>
    </source>
</evidence>
<evidence type="ECO:0000259" key="2">
    <source>
        <dbReference type="PROSITE" id="PS51034"/>
    </source>
</evidence>
<proteinExistence type="predicted"/>
<keyword evidence="1" id="KW-0812">Transmembrane</keyword>
<accession>A0AAV5TLY6</accession>
<protein>
    <recommendedName>
        <fullName evidence="2">ZP domain-containing protein</fullName>
    </recommendedName>
</protein>
<feature type="non-terminal residue" evidence="3">
    <location>
        <position position="1"/>
    </location>
</feature>
<dbReference type="Proteomes" id="UP001432027">
    <property type="component" value="Unassembled WGS sequence"/>
</dbReference>
<evidence type="ECO:0000256" key="1">
    <source>
        <dbReference type="SAM" id="Phobius"/>
    </source>
</evidence>
<feature type="transmembrane region" description="Helical" evidence="1">
    <location>
        <begin position="102"/>
        <end position="122"/>
    </location>
</feature>